<dbReference type="PANTHER" id="PTHR47529">
    <property type="entry name" value="PEPTIDYL-PROLYL CIS-TRANS ISOMERASE D"/>
    <property type="match status" value="1"/>
</dbReference>
<keyword evidence="2" id="KW-1003">Cell membrane</keyword>
<dbReference type="AlphaFoldDB" id="A0A3R8SBH6"/>
<reference evidence="13 14" key="1">
    <citation type="submission" date="2018-12" db="EMBL/GenBank/DDBJ databases">
        <title>The whole draft genome of Aquabacterium sp. SJQ9.</title>
        <authorList>
            <person name="Sun L."/>
            <person name="Gao X."/>
            <person name="Chen W."/>
            <person name="Huang K."/>
        </authorList>
    </citation>
    <scope>NUCLEOTIDE SEQUENCE [LARGE SCALE GENOMIC DNA]</scope>
    <source>
        <strain evidence="13 14">SJQ9</strain>
    </source>
</reference>
<protein>
    <recommendedName>
        <fullName evidence="9">Periplasmic chaperone PpiD</fullName>
    </recommendedName>
    <alternativeName>
        <fullName evidence="10">Periplasmic folding chaperone</fullName>
    </alternativeName>
</protein>
<name>A0A3R8SBH6_9BURK</name>
<dbReference type="Pfam" id="PF13624">
    <property type="entry name" value="SurA_N_3"/>
    <property type="match status" value="1"/>
</dbReference>
<evidence type="ECO:0000256" key="8">
    <source>
        <dbReference type="ARBA" id="ARBA00038408"/>
    </source>
</evidence>
<keyword evidence="4" id="KW-0812">Transmembrane</keyword>
<dbReference type="Proteomes" id="UP000269265">
    <property type="component" value="Unassembled WGS sequence"/>
</dbReference>
<comment type="similarity">
    <text evidence="8">Belongs to the PpiD chaperone family.</text>
</comment>
<keyword evidence="14" id="KW-1185">Reference proteome</keyword>
<keyword evidence="11" id="KW-0697">Rotamase</keyword>
<sequence>MFDFVRKHNKLFQIILVLLILPSFIFLGVQSSDLGGGGDVVAKVGSQKIMQAELDNAVRTMAERVRSQQPDTDAALFDTPEFKQRALDALIHDYTLNAAAYDQRVRASDSRLQRIFATSPDFAPFRNADGTINSQLLEAQGISSAQFAERLRQQITVSQVIGGVENTGTVSKVANRLAVEALFQVREVQWRKFEPKAYAAQLNPTPEQLRKFFDEPAMSAAFREPEHADVQYVVLDLDSLKSRVSVSEDDLRKSYEQNIKNYTQPEERRASHILVKAEKSAPAADRQAAKAKAEKLLAELRKNPAQFAELARKNSEDPGSAANGGDLEFFGRGNMTKPFEDAVFSLKKGQISDVVESDFGYHIIELTDLRGGQAQPFEAVRAQIEDDARKQLAQRLYADAADKFTNIVYEQSDSLKPVADELKLTVQTASNVLRNPGAKDQGVLGNTRLLQALFDPANRSKARNTEAIEAGPSKLVSARIVKYYPDAKPPFEQVEAKVRERWITRESVRAARLDAEQKLAAWKQAPDKADLPAAVQMSRRLVFSQPPAVLDAALRLPEKQLPAWQVVDLGDEGFALIKVNKVLPLQIVPEEEKATQTQFTNYWAKAEAEAYLKALQREYKTKVLKPQVTDAAKAGDKSASGG</sequence>
<dbReference type="RefSeq" id="WP_125241698.1">
    <property type="nucleotide sequence ID" value="NZ_RSED01000002.1"/>
</dbReference>
<evidence type="ECO:0000256" key="4">
    <source>
        <dbReference type="ARBA" id="ARBA00022692"/>
    </source>
</evidence>
<keyword evidence="5" id="KW-1133">Transmembrane helix</keyword>
<comment type="caution">
    <text evidence="13">The sequence shown here is derived from an EMBL/GenBank/DDBJ whole genome shotgun (WGS) entry which is preliminary data.</text>
</comment>
<keyword evidence="7" id="KW-0143">Chaperone</keyword>
<accession>A0A3R8SBH6</accession>
<evidence type="ECO:0000313" key="14">
    <source>
        <dbReference type="Proteomes" id="UP000269265"/>
    </source>
</evidence>
<gene>
    <name evidence="13" type="ORF">EIP75_02685</name>
</gene>
<dbReference type="SUPFAM" id="SSF54534">
    <property type="entry name" value="FKBP-like"/>
    <property type="match status" value="1"/>
</dbReference>
<evidence type="ECO:0000256" key="10">
    <source>
        <dbReference type="ARBA" id="ARBA00042775"/>
    </source>
</evidence>
<dbReference type="PANTHER" id="PTHR47529:SF1">
    <property type="entry name" value="PERIPLASMIC CHAPERONE PPID"/>
    <property type="match status" value="1"/>
</dbReference>
<evidence type="ECO:0000259" key="12">
    <source>
        <dbReference type="PROSITE" id="PS50198"/>
    </source>
</evidence>
<dbReference type="GO" id="GO:0005886">
    <property type="term" value="C:plasma membrane"/>
    <property type="evidence" value="ECO:0007669"/>
    <property type="project" value="UniProtKB-SubCell"/>
</dbReference>
<evidence type="ECO:0000256" key="7">
    <source>
        <dbReference type="ARBA" id="ARBA00023186"/>
    </source>
</evidence>
<dbReference type="Pfam" id="PF13616">
    <property type="entry name" value="Rotamase_3"/>
    <property type="match status" value="1"/>
</dbReference>
<dbReference type="SUPFAM" id="SSF109998">
    <property type="entry name" value="Triger factor/SurA peptide-binding domain-like"/>
    <property type="match status" value="1"/>
</dbReference>
<dbReference type="InterPro" id="IPR046357">
    <property type="entry name" value="PPIase_dom_sf"/>
</dbReference>
<dbReference type="PROSITE" id="PS50198">
    <property type="entry name" value="PPIC_PPIASE_2"/>
    <property type="match status" value="1"/>
</dbReference>
<dbReference type="Gene3D" id="3.10.50.40">
    <property type="match status" value="1"/>
</dbReference>
<dbReference type="InterPro" id="IPR000297">
    <property type="entry name" value="PPIase_PpiC"/>
</dbReference>
<evidence type="ECO:0000256" key="5">
    <source>
        <dbReference type="ARBA" id="ARBA00022989"/>
    </source>
</evidence>
<feature type="domain" description="PpiC" evidence="12">
    <location>
        <begin position="265"/>
        <end position="368"/>
    </location>
</feature>
<organism evidence="13 14">
    <name type="scientific">Aquabacterium soli</name>
    <dbReference type="NCBI Taxonomy" id="2493092"/>
    <lineage>
        <taxon>Bacteria</taxon>
        <taxon>Pseudomonadati</taxon>
        <taxon>Pseudomonadota</taxon>
        <taxon>Betaproteobacteria</taxon>
        <taxon>Burkholderiales</taxon>
        <taxon>Aquabacterium</taxon>
    </lineage>
</organism>
<comment type="subcellular location">
    <subcellularLocation>
        <location evidence="1">Cell inner membrane</location>
        <topology evidence="1">Single-pass type II membrane protein</topology>
        <orientation evidence="1">Periplasmic side</orientation>
    </subcellularLocation>
</comment>
<proteinExistence type="inferred from homology"/>
<evidence type="ECO:0000256" key="11">
    <source>
        <dbReference type="PROSITE-ProRule" id="PRU00278"/>
    </source>
</evidence>
<dbReference type="GO" id="GO:0003755">
    <property type="term" value="F:peptidyl-prolyl cis-trans isomerase activity"/>
    <property type="evidence" value="ECO:0007669"/>
    <property type="project" value="UniProtKB-KW"/>
</dbReference>
<dbReference type="InterPro" id="IPR027304">
    <property type="entry name" value="Trigger_fact/SurA_dom_sf"/>
</dbReference>
<dbReference type="Gene3D" id="1.10.4030.10">
    <property type="entry name" value="Porin chaperone SurA, peptide-binding domain"/>
    <property type="match status" value="1"/>
</dbReference>
<evidence type="ECO:0000256" key="2">
    <source>
        <dbReference type="ARBA" id="ARBA00022475"/>
    </source>
</evidence>
<evidence type="ECO:0000256" key="1">
    <source>
        <dbReference type="ARBA" id="ARBA00004382"/>
    </source>
</evidence>
<dbReference type="EMBL" id="RSED01000002">
    <property type="protein sequence ID" value="RRS05791.1"/>
    <property type="molecule type" value="Genomic_DNA"/>
</dbReference>
<keyword evidence="3" id="KW-0997">Cell inner membrane</keyword>
<dbReference type="OrthoDB" id="9812372at2"/>
<keyword evidence="11 13" id="KW-0413">Isomerase</keyword>
<evidence type="ECO:0000256" key="6">
    <source>
        <dbReference type="ARBA" id="ARBA00023136"/>
    </source>
</evidence>
<dbReference type="InterPro" id="IPR052029">
    <property type="entry name" value="PpiD_chaperone"/>
</dbReference>
<evidence type="ECO:0000256" key="3">
    <source>
        <dbReference type="ARBA" id="ARBA00022519"/>
    </source>
</evidence>
<evidence type="ECO:0000313" key="13">
    <source>
        <dbReference type="EMBL" id="RRS05791.1"/>
    </source>
</evidence>
<keyword evidence="6" id="KW-0472">Membrane</keyword>
<evidence type="ECO:0000256" key="9">
    <source>
        <dbReference type="ARBA" id="ARBA00040743"/>
    </source>
</evidence>